<dbReference type="PANTHER" id="PTHR15696">
    <property type="entry name" value="SMG-7 SUPPRESSOR WITH MORPHOLOGICAL EFFECT ON GENITALIA PROTEIN 7"/>
    <property type="match status" value="1"/>
</dbReference>
<dbReference type="Pfam" id="PF10373">
    <property type="entry name" value="EST1_DNA_bind"/>
    <property type="match status" value="1"/>
</dbReference>
<proteinExistence type="predicted"/>
<feature type="domain" description="DNA/RNA-binding" evidence="2">
    <location>
        <begin position="21"/>
        <end position="186"/>
    </location>
</feature>
<dbReference type="SUPFAM" id="SSF48452">
    <property type="entry name" value="TPR-like"/>
    <property type="match status" value="1"/>
</dbReference>
<dbReference type="Gramene" id="Kaladp0081s0160.1.v1.1">
    <property type="protein sequence ID" value="Kaladp0081s0160.1.v1.1.CDS.1"/>
    <property type="gene ID" value="Kaladp0081s0160.v1.1"/>
</dbReference>
<evidence type="ECO:0000259" key="2">
    <source>
        <dbReference type="Pfam" id="PF10373"/>
    </source>
</evidence>
<feature type="region of interest" description="Disordered" evidence="1">
    <location>
        <begin position="464"/>
        <end position="500"/>
    </location>
</feature>
<accession>A0A7N0URA0</accession>
<keyword evidence="4" id="KW-1185">Reference proteome</keyword>
<dbReference type="EnsemblPlants" id="Kaladp0081s0160.1.v1.1">
    <property type="protein sequence ID" value="Kaladp0081s0160.1.v1.1.CDS.1"/>
    <property type="gene ID" value="Kaladp0081s0160.v1.1"/>
</dbReference>
<dbReference type="GO" id="GO:0042162">
    <property type="term" value="F:telomeric DNA binding"/>
    <property type="evidence" value="ECO:0007669"/>
    <property type="project" value="TreeGrafter"/>
</dbReference>
<dbReference type="AlphaFoldDB" id="A0A7N0URA0"/>
<dbReference type="GO" id="GO:0070034">
    <property type="term" value="F:telomerase RNA binding"/>
    <property type="evidence" value="ECO:0007669"/>
    <property type="project" value="TreeGrafter"/>
</dbReference>
<dbReference type="GO" id="GO:0000184">
    <property type="term" value="P:nuclear-transcribed mRNA catabolic process, nonsense-mediated decay"/>
    <property type="evidence" value="ECO:0007669"/>
    <property type="project" value="TreeGrafter"/>
</dbReference>
<dbReference type="InterPro" id="IPR045153">
    <property type="entry name" value="Est1/Ebs1-like"/>
</dbReference>
<dbReference type="OMA" id="EWAATSM"/>
<evidence type="ECO:0000313" key="4">
    <source>
        <dbReference type="Proteomes" id="UP000594263"/>
    </source>
</evidence>
<dbReference type="InterPro" id="IPR018834">
    <property type="entry name" value="DNA/RNA-bd_Est1-type"/>
</dbReference>
<sequence length="609" mass="67256">MCVRGSLKLLLSSGSEEKLNFGKDAMENGLIIVRLVAILIFSSHNAKKEIDGPTYAEILQREVLIEKAFTAVFDFMGHIMSRCKELQDVSSSCLLPGILVFMEWLASCPDVVSDTDVNDKHAEERFTFWNDFVTFLNKLLSDGLVSTDDEDETCFFNMSTYEESENENRFALWEDFELRGFLPLTPAQNILDFSRKHSSGSNKEKKARVQRIFAAGKVLANIVKFGQKSICFDSTMKRFSAGVESPLSGDKPKLSNQDALHNVAMEKVVAKGMLQPNGQLFSEVEGDEEDEVIVFKPTVSDKVNNAVDPSSAPVGRVVHETYAVGGVALSSSGHIPVSQPCSHNHGQVEFQTVVQPPISLQISGNFPQYHEPIQSLSWSAEQLANGLKGLGFMGNGPRIDVRRQADVGMSYPLPSRLHQVADSNTNRAIYGHSNAPESFIPLSVGTPVSSGPRADAFSVKTAVTFPEGSRKSPISRPHRHLGPPPGFNSVPRKQMSDSISVQSSETKSIDEYSWLNGHRIPVPMSMSSTGLHNNVPVQVNSQANDVNGNMFPFSGNQVSRLQSHLQQNHTSFEHMDQKVVQYQYQQQLAQAQLQNQHHGISKWPGQNLV</sequence>
<evidence type="ECO:0000313" key="3">
    <source>
        <dbReference type="EnsemblPlants" id="Kaladp0081s0160.1.v1.1.CDS.1"/>
    </source>
</evidence>
<reference evidence="3" key="1">
    <citation type="submission" date="2021-01" db="UniProtKB">
        <authorList>
            <consortium name="EnsemblPlants"/>
        </authorList>
    </citation>
    <scope>IDENTIFICATION</scope>
</reference>
<dbReference type="PANTHER" id="PTHR15696:SF35">
    <property type="entry name" value="NONSENSE-MEDIATED MRNA DECAY FACTOR SMG7"/>
    <property type="match status" value="1"/>
</dbReference>
<name>A0A7N0URA0_KALFE</name>
<protein>
    <recommendedName>
        <fullName evidence="2">DNA/RNA-binding domain-containing protein</fullName>
    </recommendedName>
</protein>
<dbReference type="InterPro" id="IPR011990">
    <property type="entry name" value="TPR-like_helical_dom_sf"/>
</dbReference>
<evidence type="ECO:0000256" key="1">
    <source>
        <dbReference type="SAM" id="MobiDB-lite"/>
    </source>
</evidence>
<dbReference type="GO" id="GO:0005697">
    <property type="term" value="C:telomerase holoenzyme complex"/>
    <property type="evidence" value="ECO:0007669"/>
    <property type="project" value="TreeGrafter"/>
</dbReference>
<dbReference type="Proteomes" id="UP000594263">
    <property type="component" value="Unplaced"/>
</dbReference>
<organism evidence="3 4">
    <name type="scientific">Kalanchoe fedtschenkoi</name>
    <name type="common">Lavender scallops</name>
    <name type="synonym">South American air plant</name>
    <dbReference type="NCBI Taxonomy" id="63787"/>
    <lineage>
        <taxon>Eukaryota</taxon>
        <taxon>Viridiplantae</taxon>
        <taxon>Streptophyta</taxon>
        <taxon>Embryophyta</taxon>
        <taxon>Tracheophyta</taxon>
        <taxon>Spermatophyta</taxon>
        <taxon>Magnoliopsida</taxon>
        <taxon>eudicotyledons</taxon>
        <taxon>Gunneridae</taxon>
        <taxon>Pentapetalae</taxon>
        <taxon>Saxifragales</taxon>
        <taxon>Crassulaceae</taxon>
        <taxon>Kalanchoe</taxon>
    </lineage>
</organism>